<dbReference type="EMBL" id="BMHC01000019">
    <property type="protein sequence ID" value="GGI31040.1"/>
    <property type="molecule type" value="Genomic_DNA"/>
</dbReference>
<dbReference type="FunFam" id="1.20.1260.100:FF:000001">
    <property type="entry name" value="translocator protein 2"/>
    <property type="match status" value="1"/>
</dbReference>
<feature type="transmembrane region" description="Helical" evidence="6">
    <location>
        <begin position="113"/>
        <end position="129"/>
    </location>
</feature>
<dbReference type="PIRSF" id="PIRSF005859">
    <property type="entry name" value="PBR"/>
    <property type="match status" value="1"/>
</dbReference>
<organism evidence="7 10">
    <name type="scientific">Bradyrhizobium guangdongense</name>
    <dbReference type="NCBI Taxonomy" id="1325090"/>
    <lineage>
        <taxon>Bacteria</taxon>
        <taxon>Pseudomonadati</taxon>
        <taxon>Pseudomonadota</taxon>
        <taxon>Alphaproteobacteria</taxon>
        <taxon>Hyphomicrobiales</taxon>
        <taxon>Nitrobacteraceae</taxon>
        <taxon>Bradyrhizobium</taxon>
    </lineage>
</organism>
<evidence type="ECO:0000256" key="6">
    <source>
        <dbReference type="SAM" id="Phobius"/>
    </source>
</evidence>
<dbReference type="EMBL" id="CP030057">
    <property type="protein sequence ID" value="QOZ58031.1"/>
    <property type="molecule type" value="Genomic_DNA"/>
</dbReference>
<dbReference type="Pfam" id="PF03073">
    <property type="entry name" value="TspO_MBR"/>
    <property type="match status" value="1"/>
</dbReference>
<dbReference type="InterPro" id="IPR038330">
    <property type="entry name" value="TspO/MBR-related_sf"/>
</dbReference>
<dbReference type="CDD" id="cd15904">
    <property type="entry name" value="TSPO_MBR"/>
    <property type="match status" value="1"/>
</dbReference>
<keyword evidence="4 6" id="KW-1133">Transmembrane helix</keyword>
<dbReference type="AlphaFoldDB" id="A0A410UZZ1"/>
<dbReference type="Proteomes" id="UP000593880">
    <property type="component" value="Chromosome"/>
</dbReference>
<feature type="transmembrane region" description="Helical" evidence="6">
    <location>
        <begin position="58"/>
        <end position="76"/>
    </location>
</feature>
<reference evidence="7" key="1">
    <citation type="journal article" date="2014" name="Int. J. Syst. Evol. Microbiol.">
        <title>Complete genome sequence of Corynebacterium casei LMG S-19264T (=DSM 44701T), isolated from a smear-ripened cheese.</title>
        <authorList>
            <consortium name="US DOE Joint Genome Institute (JGI-PGF)"/>
            <person name="Walter F."/>
            <person name="Albersmeier A."/>
            <person name="Kalinowski J."/>
            <person name="Ruckert C."/>
        </authorList>
    </citation>
    <scope>NUCLEOTIDE SEQUENCE</scope>
    <source>
        <strain evidence="7">CGMCC 1.15034</strain>
    </source>
</reference>
<sequence>MSATAKPPMEQGRKSGNWYHRAAFLCLVPAAGLLIGVLNRPGAWYAALTKPPFNPPDAVFAPVWTILFLLIAVAGYRTFEAGPRGAAMKIWIVQMILNFAWSPIFFSLHRMDIALGVIIAMFVAIVAFVRRQWSADRLAALLFLPYAGWVAFAMLLNLSLLLLN</sequence>
<feature type="transmembrane region" description="Helical" evidence="6">
    <location>
        <begin position="141"/>
        <end position="163"/>
    </location>
</feature>
<keyword evidence="9" id="KW-1185">Reference proteome</keyword>
<keyword evidence="5 6" id="KW-0472">Membrane</keyword>
<dbReference type="PANTHER" id="PTHR10057">
    <property type="entry name" value="PERIPHERAL-TYPE BENZODIAZEPINE RECEPTOR"/>
    <property type="match status" value="1"/>
</dbReference>
<evidence type="ECO:0000256" key="3">
    <source>
        <dbReference type="ARBA" id="ARBA00022692"/>
    </source>
</evidence>
<reference evidence="8 9" key="2">
    <citation type="submission" date="2018-06" db="EMBL/GenBank/DDBJ databases">
        <title>Comparative genomics of rhizobia nodulating Arachis hypogaea in China.</title>
        <authorList>
            <person name="Li Y."/>
        </authorList>
    </citation>
    <scope>NUCLEOTIDE SEQUENCE [LARGE SCALE GENOMIC DNA]</scope>
    <source>
        <strain evidence="8 9">CCBAU 51658</strain>
    </source>
</reference>
<dbReference type="RefSeq" id="WP_128963753.1">
    <property type="nucleotide sequence ID" value="NZ_BMHC01000019.1"/>
</dbReference>
<comment type="subcellular location">
    <subcellularLocation>
        <location evidence="1">Membrane</location>
        <topology evidence="1">Multi-pass membrane protein</topology>
    </subcellularLocation>
</comment>
<accession>A0A410UZZ1</accession>
<dbReference type="OrthoDB" id="9795496at2"/>
<feature type="transmembrane region" description="Helical" evidence="6">
    <location>
        <begin position="21"/>
        <end position="38"/>
    </location>
</feature>
<dbReference type="Gene3D" id="1.20.1260.100">
    <property type="entry name" value="TspO/MBR protein"/>
    <property type="match status" value="1"/>
</dbReference>
<evidence type="ECO:0000313" key="9">
    <source>
        <dbReference type="Proteomes" id="UP000593880"/>
    </source>
</evidence>
<evidence type="ECO:0000256" key="4">
    <source>
        <dbReference type="ARBA" id="ARBA00022989"/>
    </source>
</evidence>
<dbReference type="InterPro" id="IPR004307">
    <property type="entry name" value="TspO_MBR"/>
</dbReference>
<name>A0A410UZZ1_9BRAD</name>
<dbReference type="PANTHER" id="PTHR10057:SF0">
    <property type="entry name" value="TRANSLOCATOR PROTEIN"/>
    <property type="match status" value="1"/>
</dbReference>
<evidence type="ECO:0000313" key="7">
    <source>
        <dbReference type="EMBL" id="GGI31040.1"/>
    </source>
</evidence>
<dbReference type="GO" id="GO:0033013">
    <property type="term" value="P:tetrapyrrole metabolic process"/>
    <property type="evidence" value="ECO:0007669"/>
    <property type="project" value="UniProtKB-ARBA"/>
</dbReference>
<evidence type="ECO:0000256" key="5">
    <source>
        <dbReference type="ARBA" id="ARBA00023136"/>
    </source>
</evidence>
<feature type="transmembrane region" description="Helical" evidence="6">
    <location>
        <begin position="88"/>
        <end position="107"/>
    </location>
</feature>
<keyword evidence="3 6" id="KW-0812">Transmembrane</keyword>
<comment type="similarity">
    <text evidence="2">Belongs to the TspO/BZRP family.</text>
</comment>
<gene>
    <name evidence="7" type="primary">tspO</name>
    <name evidence="7" type="ORF">GCM10010987_62440</name>
    <name evidence="8" type="ORF">XH86_04170</name>
</gene>
<dbReference type="Proteomes" id="UP000625079">
    <property type="component" value="Unassembled WGS sequence"/>
</dbReference>
<evidence type="ECO:0000313" key="8">
    <source>
        <dbReference type="EMBL" id="QOZ58031.1"/>
    </source>
</evidence>
<protein>
    <submittedName>
        <fullName evidence="7">Tryptophan-rich sensory protein</fullName>
    </submittedName>
</protein>
<evidence type="ECO:0000256" key="1">
    <source>
        <dbReference type="ARBA" id="ARBA00004141"/>
    </source>
</evidence>
<evidence type="ECO:0000256" key="2">
    <source>
        <dbReference type="ARBA" id="ARBA00007524"/>
    </source>
</evidence>
<evidence type="ECO:0000313" key="10">
    <source>
        <dbReference type="Proteomes" id="UP000625079"/>
    </source>
</evidence>
<dbReference type="GO" id="GO:0016020">
    <property type="term" value="C:membrane"/>
    <property type="evidence" value="ECO:0007669"/>
    <property type="project" value="UniProtKB-SubCell"/>
</dbReference>
<reference evidence="7" key="3">
    <citation type="submission" date="2022-12" db="EMBL/GenBank/DDBJ databases">
        <authorList>
            <person name="Sun Q."/>
            <person name="Zhou Y."/>
        </authorList>
    </citation>
    <scope>NUCLEOTIDE SEQUENCE</scope>
    <source>
        <strain evidence="7">CGMCC 1.15034</strain>
    </source>
</reference>
<proteinExistence type="inferred from homology"/>